<dbReference type="SUPFAM" id="SSF56349">
    <property type="entry name" value="DNA breaking-rejoining enzymes"/>
    <property type="match status" value="1"/>
</dbReference>
<evidence type="ECO:0000256" key="2">
    <source>
        <dbReference type="ARBA" id="ARBA00023172"/>
    </source>
</evidence>
<dbReference type="InterPro" id="IPR013762">
    <property type="entry name" value="Integrase-like_cat_sf"/>
</dbReference>
<keyword evidence="2" id="KW-0233">DNA recombination</keyword>
<dbReference type="Proteomes" id="UP000193884">
    <property type="component" value="Unassembled WGS sequence"/>
</dbReference>
<dbReference type="InterPro" id="IPR011010">
    <property type="entry name" value="DNA_brk_join_enz"/>
</dbReference>
<organism evidence="4 5">
    <name type="scientific">Bradyrhizobium canariense</name>
    <dbReference type="NCBI Taxonomy" id="255045"/>
    <lineage>
        <taxon>Bacteria</taxon>
        <taxon>Pseudomonadati</taxon>
        <taxon>Pseudomonadota</taxon>
        <taxon>Alphaproteobacteria</taxon>
        <taxon>Hyphomicrobiales</taxon>
        <taxon>Nitrobacteraceae</taxon>
        <taxon>Bradyrhizobium</taxon>
    </lineage>
</organism>
<reference evidence="4 5" key="1">
    <citation type="submission" date="2017-03" db="EMBL/GenBank/DDBJ databases">
        <title>Whole genome sequences of fourteen strains of Bradyrhizobium canariense and one strain of Bradyrhizobium japonicum isolated from Lupinus (Papilionoideae: Genisteae) species in Algeria.</title>
        <authorList>
            <person name="Crovadore J."/>
            <person name="Chekireb D."/>
            <person name="Brachmann A."/>
            <person name="Chablais R."/>
            <person name="Cochard B."/>
            <person name="Lefort F."/>
        </authorList>
    </citation>
    <scope>NUCLEOTIDE SEQUENCE [LARGE SCALE GENOMIC DNA]</scope>
    <source>
        <strain evidence="4 5">UBMAN05</strain>
    </source>
</reference>
<dbReference type="Pfam" id="PF00589">
    <property type="entry name" value="Phage_integrase"/>
    <property type="match status" value="1"/>
</dbReference>
<dbReference type="PANTHER" id="PTHR30349">
    <property type="entry name" value="PHAGE INTEGRASE-RELATED"/>
    <property type="match status" value="1"/>
</dbReference>
<sequence length="175" mass="20105">MRARFCAYSGARAGEITQLRAADIQQRDGFWFARLTPSAGKMKTRKARTIPLHEHLIEQGFIEFVRKADGAPLFYEPNERPEKRVEARPRQNQAERMRSQVGMWVRSLGVNDPEISPNHAWRHTFKTIAARVGIDERYSDAITGHVPPTTGRKYTTPTPEDLAEAIKKFPRYKLD</sequence>
<gene>
    <name evidence="4" type="ORF">BST63_08795</name>
</gene>
<evidence type="ECO:0000313" key="4">
    <source>
        <dbReference type="EMBL" id="OSJ31937.1"/>
    </source>
</evidence>
<dbReference type="InterPro" id="IPR002104">
    <property type="entry name" value="Integrase_catalytic"/>
</dbReference>
<name>A0ABX3X7R3_9BRAD</name>
<evidence type="ECO:0000256" key="1">
    <source>
        <dbReference type="ARBA" id="ARBA00022908"/>
    </source>
</evidence>
<evidence type="ECO:0000313" key="5">
    <source>
        <dbReference type="Proteomes" id="UP000193884"/>
    </source>
</evidence>
<dbReference type="PROSITE" id="PS51898">
    <property type="entry name" value="TYR_RECOMBINASE"/>
    <property type="match status" value="1"/>
</dbReference>
<dbReference type="EMBL" id="NAFK01000145">
    <property type="protein sequence ID" value="OSJ31937.1"/>
    <property type="molecule type" value="Genomic_DNA"/>
</dbReference>
<accession>A0ABX3X7R3</accession>
<proteinExistence type="predicted"/>
<dbReference type="InterPro" id="IPR050090">
    <property type="entry name" value="Tyrosine_recombinase_XerCD"/>
</dbReference>
<evidence type="ECO:0000259" key="3">
    <source>
        <dbReference type="PROSITE" id="PS51898"/>
    </source>
</evidence>
<keyword evidence="5" id="KW-1185">Reference proteome</keyword>
<protein>
    <recommendedName>
        <fullName evidence="3">Tyr recombinase domain-containing protein</fullName>
    </recommendedName>
</protein>
<feature type="domain" description="Tyr recombinase" evidence="3">
    <location>
        <begin position="1"/>
        <end position="167"/>
    </location>
</feature>
<keyword evidence="1" id="KW-0229">DNA integration</keyword>
<dbReference type="Gene3D" id="1.10.443.10">
    <property type="entry name" value="Intergrase catalytic core"/>
    <property type="match status" value="1"/>
</dbReference>
<comment type="caution">
    <text evidence="4">The sequence shown here is derived from an EMBL/GenBank/DDBJ whole genome shotgun (WGS) entry which is preliminary data.</text>
</comment>